<dbReference type="SUPFAM" id="SSF51556">
    <property type="entry name" value="Metallo-dependent hydrolases"/>
    <property type="match status" value="1"/>
</dbReference>
<dbReference type="Gene3D" id="3.20.20.140">
    <property type="entry name" value="Metal-dependent hydrolases"/>
    <property type="match status" value="1"/>
</dbReference>
<dbReference type="InterPro" id="IPR032466">
    <property type="entry name" value="Metal_Hydrolase"/>
</dbReference>
<dbReference type="STRING" id="1231657.A0A1Y1ZWL0"/>
<evidence type="ECO:0000313" key="4">
    <source>
        <dbReference type="Proteomes" id="UP000193144"/>
    </source>
</evidence>
<gene>
    <name evidence="3" type="ORF">BCR34DRAFT_599360</name>
</gene>
<dbReference type="AlphaFoldDB" id="A0A1Y1ZWL0"/>
<dbReference type="Pfam" id="PF04909">
    <property type="entry name" value="Amidohydro_2"/>
    <property type="match status" value="1"/>
</dbReference>
<proteinExistence type="inferred from homology"/>
<evidence type="ECO:0000313" key="3">
    <source>
        <dbReference type="EMBL" id="ORY14155.1"/>
    </source>
</evidence>
<dbReference type="GO" id="GO:0016787">
    <property type="term" value="F:hydrolase activity"/>
    <property type="evidence" value="ECO:0007669"/>
    <property type="project" value="InterPro"/>
</dbReference>
<dbReference type="PANTHER" id="PTHR43569">
    <property type="entry name" value="AMIDOHYDROLASE"/>
    <property type="match status" value="1"/>
</dbReference>
<dbReference type="EMBL" id="MCFA01000035">
    <property type="protein sequence ID" value="ORY14155.1"/>
    <property type="molecule type" value="Genomic_DNA"/>
</dbReference>
<feature type="domain" description="Amidohydrolase-related" evidence="2">
    <location>
        <begin position="243"/>
        <end position="346"/>
    </location>
</feature>
<dbReference type="OrthoDB" id="2135488at2759"/>
<name>A0A1Y1ZWL0_9PLEO</name>
<comment type="similarity">
    <text evidence="1">Belongs to the metallo-dependent hydrolases superfamily.</text>
</comment>
<comment type="caution">
    <text evidence="3">The sequence shown here is derived from an EMBL/GenBank/DDBJ whole genome shotgun (WGS) entry which is preliminary data.</text>
</comment>
<sequence>MASSPHGSKLLDTHIHLWPSTALSTTNHRWMTPGHILTRRHGVSDYNAITASTSPVQPTGFIYVETDRYLLDTLPKFSSSVVSESEAFDARQKLEQWAHEPLAELKFLRRIVEGTPEEGDGFVPGEGEKMLGCVIWAPFQLPAPLFELYMQIAEELSGPKLWERVVGFRYLLQGITVESEMRNLVEGEAWLKNILRLRKGREGKGWCFDVGVDAHRGGIWQMRVVADMVDRVREMEGGDEEGRVRFVLNHLSKPDLSSHPSYAPSLYLALLHRLSSQPLVYMKLSGALNEFSPDHTPSDIGSLLSRMSYELDAVFSEFGPRRIMFGSDWPVCNIGGPKGEGSWGFWREVVERILEEREVGEEEEGGEVWWRVGGEAYGVVV</sequence>
<dbReference type="InterPro" id="IPR052350">
    <property type="entry name" value="Metallo-dep_Lactonases"/>
</dbReference>
<dbReference type="PANTHER" id="PTHR43569:SF2">
    <property type="entry name" value="AMIDOHYDROLASE-RELATED DOMAIN-CONTAINING PROTEIN"/>
    <property type="match status" value="1"/>
</dbReference>
<keyword evidence="4" id="KW-1185">Reference proteome</keyword>
<evidence type="ECO:0000256" key="1">
    <source>
        <dbReference type="ARBA" id="ARBA00038310"/>
    </source>
</evidence>
<organism evidence="3 4">
    <name type="scientific">Clohesyomyces aquaticus</name>
    <dbReference type="NCBI Taxonomy" id="1231657"/>
    <lineage>
        <taxon>Eukaryota</taxon>
        <taxon>Fungi</taxon>
        <taxon>Dikarya</taxon>
        <taxon>Ascomycota</taxon>
        <taxon>Pezizomycotina</taxon>
        <taxon>Dothideomycetes</taxon>
        <taxon>Pleosporomycetidae</taxon>
        <taxon>Pleosporales</taxon>
        <taxon>Lindgomycetaceae</taxon>
        <taxon>Clohesyomyces</taxon>
    </lineage>
</organism>
<accession>A0A1Y1ZWL0</accession>
<dbReference type="InterPro" id="IPR006680">
    <property type="entry name" value="Amidohydro-rel"/>
</dbReference>
<protein>
    <recommendedName>
        <fullName evidence="2">Amidohydrolase-related domain-containing protein</fullName>
    </recommendedName>
</protein>
<reference evidence="3 4" key="1">
    <citation type="submission" date="2016-07" db="EMBL/GenBank/DDBJ databases">
        <title>Pervasive Adenine N6-methylation of Active Genes in Fungi.</title>
        <authorList>
            <consortium name="DOE Joint Genome Institute"/>
            <person name="Mondo S.J."/>
            <person name="Dannebaum R.O."/>
            <person name="Kuo R.C."/>
            <person name="Labutti K."/>
            <person name="Haridas S."/>
            <person name="Kuo A."/>
            <person name="Salamov A."/>
            <person name="Ahrendt S.R."/>
            <person name="Lipzen A."/>
            <person name="Sullivan W."/>
            <person name="Andreopoulos W.B."/>
            <person name="Clum A."/>
            <person name="Lindquist E."/>
            <person name="Daum C."/>
            <person name="Ramamoorthy G.K."/>
            <person name="Gryganskyi A."/>
            <person name="Culley D."/>
            <person name="Magnuson J.K."/>
            <person name="James T.Y."/>
            <person name="O'Malley M.A."/>
            <person name="Stajich J.E."/>
            <person name="Spatafora J.W."/>
            <person name="Visel A."/>
            <person name="Grigoriev I.V."/>
        </authorList>
    </citation>
    <scope>NUCLEOTIDE SEQUENCE [LARGE SCALE GENOMIC DNA]</scope>
    <source>
        <strain evidence="3 4">CBS 115471</strain>
    </source>
</reference>
<evidence type="ECO:0000259" key="2">
    <source>
        <dbReference type="Pfam" id="PF04909"/>
    </source>
</evidence>
<dbReference type="Proteomes" id="UP000193144">
    <property type="component" value="Unassembled WGS sequence"/>
</dbReference>